<organism evidence="2 3">
    <name type="scientific">Corynebacterium pseudodiphtheriticum</name>
    <dbReference type="NCBI Taxonomy" id="37637"/>
    <lineage>
        <taxon>Bacteria</taxon>
        <taxon>Bacillati</taxon>
        <taxon>Actinomycetota</taxon>
        <taxon>Actinomycetes</taxon>
        <taxon>Mycobacteriales</taxon>
        <taxon>Corynebacteriaceae</taxon>
        <taxon>Corynebacterium</taxon>
    </lineage>
</organism>
<proteinExistence type="predicted"/>
<evidence type="ECO:0000313" key="2">
    <source>
        <dbReference type="EMBL" id="MDK4306532.1"/>
    </source>
</evidence>
<sequence length="50" mass="5529">MYRGLWNLLPGGVVLKTLLAVLLAVGVFFLLMEVVFPYVAELMPYSDVAV</sequence>
<name>A0AAP4BPC4_9CORY</name>
<dbReference type="EMBL" id="JASNVH010000004">
    <property type="protein sequence ID" value="MDK4306532.1"/>
    <property type="molecule type" value="Genomic_DNA"/>
</dbReference>
<feature type="transmembrane region" description="Helical" evidence="1">
    <location>
        <begin position="12"/>
        <end position="40"/>
    </location>
</feature>
<keyword evidence="1" id="KW-1133">Transmembrane helix</keyword>
<dbReference type="AlphaFoldDB" id="A0AAP4BPC4"/>
<evidence type="ECO:0000313" key="3">
    <source>
        <dbReference type="Proteomes" id="UP001224412"/>
    </source>
</evidence>
<keyword evidence="1" id="KW-0812">Transmembrane</keyword>
<comment type="caution">
    <text evidence="2">The sequence shown here is derived from an EMBL/GenBank/DDBJ whole genome shotgun (WGS) entry which is preliminary data.</text>
</comment>
<keyword evidence="1" id="KW-0472">Membrane</keyword>
<dbReference type="Proteomes" id="UP001224412">
    <property type="component" value="Unassembled WGS sequence"/>
</dbReference>
<gene>
    <name evidence="2" type="ORF">QPX42_03055</name>
</gene>
<reference evidence="2" key="1">
    <citation type="submission" date="2023-05" db="EMBL/GenBank/DDBJ databases">
        <title>Metabolic capabilities are highly conserved among human nasal-associated Corynebacterium species in pangenomic analyses.</title>
        <authorList>
            <person name="Tran T.H."/>
            <person name="Roberts A.Q."/>
            <person name="Escapa I.F."/>
            <person name="Gao W."/>
            <person name="Conlan S."/>
            <person name="Kong H."/>
            <person name="Segre J.A."/>
            <person name="Kelly M.S."/>
            <person name="Lemon K.P."/>
        </authorList>
    </citation>
    <scope>NUCLEOTIDE SEQUENCE</scope>
    <source>
        <strain evidence="2">KPL2773</strain>
    </source>
</reference>
<evidence type="ECO:0000256" key="1">
    <source>
        <dbReference type="SAM" id="Phobius"/>
    </source>
</evidence>
<dbReference type="RefSeq" id="WP_027018429.1">
    <property type="nucleotide sequence ID" value="NZ_CP051667.1"/>
</dbReference>
<protein>
    <submittedName>
        <fullName evidence="2">Uncharacterized protein</fullName>
    </submittedName>
</protein>
<accession>A0AAP4BPC4</accession>